<comment type="catalytic activity">
    <reaction evidence="10">
        <text>1D-myo-inositol 1,2,5,6-tetrakisphosphate + H2O = 1D-myo-inositol 1,2,6-trisphosphate + phosphate</text>
        <dbReference type="Rhea" id="RHEA:77119"/>
        <dbReference type="ChEBI" id="CHEBI:15377"/>
        <dbReference type="ChEBI" id="CHEBI:43474"/>
        <dbReference type="ChEBI" id="CHEBI:195535"/>
        <dbReference type="ChEBI" id="CHEBI:195537"/>
        <dbReference type="EC" id="3.1.3.62"/>
    </reaction>
    <physiologicalReaction direction="left-to-right" evidence="10">
        <dbReference type="Rhea" id="RHEA:77120"/>
    </physiologicalReaction>
</comment>
<comment type="caution">
    <text evidence="15">The sequence shown here is derived from an EMBL/GenBank/DDBJ whole genome shotgun (WGS) entry which is preliminary data.</text>
</comment>
<feature type="chain" id="PRO_5001802603" description="Multiple inositol polyphosphate phosphatase 1" evidence="14">
    <location>
        <begin position="22"/>
        <end position="424"/>
    </location>
</feature>
<evidence type="ECO:0000256" key="4">
    <source>
        <dbReference type="ARBA" id="ARBA00013040"/>
    </source>
</evidence>
<evidence type="ECO:0000256" key="7">
    <source>
        <dbReference type="ARBA" id="ARBA00022801"/>
    </source>
</evidence>
<dbReference type="OrthoDB" id="9770871at2"/>
<evidence type="ECO:0000256" key="9">
    <source>
        <dbReference type="ARBA" id="ARBA00031642"/>
    </source>
</evidence>
<proteinExistence type="inferred from homology"/>
<evidence type="ECO:0000256" key="14">
    <source>
        <dbReference type="SAM" id="SignalP"/>
    </source>
</evidence>
<keyword evidence="18" id="KW-1185">Reference proteome</keyword>
<evidence type="ECO:0000313" key="17">
    <source>
        <dbReference type="Proteomes" id="UP000028712"/>
    </source>
</evidence>
<evidence type="ECO:0000313" key="18">
    <source>
        <dbReference type="Proteomes" id="UP000198424"/>
    </source>
</evidence>
<evidence type="ECO:0000256" key="6">
    <source>
        <dbReference type="ARBA" id="ARBA00022729"/>
    </source>
</evidence>
<dbReference type="GO" id="GO:0016020">
    <property type="term" value="C:membrane"/>
    <property type="evidence" value="ECO:0007669"/>
    <property type="project" value="UniProtKB-SubCell"/>
</dbReference>
<evidence type="ECO:0000313" key="15">
    <source>
        <dbReference type="EMBL" id="KFF15062.1"/>
    </source>
</evidence>
<comment type="catalytic activity">
    <reaction evidence="12">
        <text>1D-myo-inositol hexakisphosphate + H2O = 1D-myo-inositol 1,2,4,5,6-pentakisphosphate + phosphate</text>
        <dbReference type="Rhea" id="RHEA:16989"/>
        <dbReference type="ChEBI" id="CHEBI:15377"/>
        <dbReference type="ChEBI" id="CHEBI:43474"/>
        <dbReference type="ChEBI" id="CHEBI:57798"/>
        <dbReference type="ChEBI" id="CHEBI:58130"/>
        <dbReference type="EC" id="3.1.3.62"/>
    </reaction>
    <physiologicalReaction direction="left-to-right" evidence="12">
        <dbReference type="Rhea" id="RHEA:16990"/>
    </physiologicalReaction>
</comment>
<organism evidence="15 17">
    <name type="scientific">Flavobacterium hydatis</name>
    <name type="common">Cytophaga aquatilis</name>
    <dbReference type="NCBI Taxonomy" id="991"/>
    <lineage>
        <taxon>Bacteria</taxon>
        <taxon>Pseudomonadati</taxon>
        <taxon>Bacteroidota</taxon>
        <taxon>Flavobacteriia</taxon>
        <taxon>Flavobacteriales</taxon>
        <taxon>Flavobacteriaceae</taxon>
        <taxon>Flavobacterium</taxon>
    </lineage>
</organism>
<dbReference type="EC" id="3.1.3.62" evidence="4"/>
<evidence type="ECO:0000256" key="1">
    <source>
        <dbReference type="ARBA" id="ARBA00004370"/>
    </source>
</evidence>
<dbReference type="EMBL" id="MUGY01000024">
    <property type="protein sequence ID" value="OXA91986.1"/>
    <property type="molecule type" value="Genomic_DNA"/>
</dbReference>
<feature type="signal peptide" evidence="14">
    <location>
        <begin position="1"/>
        <end position="21"/>
    </location>
</feature>
<sequence>MKKIRLSLLLTLANLSVILSQTPQQELFDTPEKTAGVHYAYPDKDIVAYTKVPKGYEAFYISHFGRHGSRYLINDAEYKDVINLFEDANKSGALSDLGKDALKRLQQLWTEVEFRGGELSPLGQREQRGIAERMYNHYPKVFTKDAQIEANATTVLRVVLSMDAFCERIKEFNPNLQISRNAGIKWQQYLNYHTKEAIAFRSAKDTWKEEFLKFETKHTNPDRLINSLFSDNDYIIKKVNPDDLMKKLFAIAGGMQNTETKLSFYDLFEKQELFDLWQTNNYRLYVNDANSALNNGIMFENQKPTLKNILENANKIIASKGKGATLRFAHDGNIIPLAMLLHLDGSYNSVADPNKFYEAWSSFKVAPMAGNIQIVFFRKPKSDDVLVKFLLHEKEILVPTIQTDKAPYYHWKDVKAYYNSLLSS</sequence>
<dbReference type="PANTHER" id="PTHR20963">
    <property type="entry name" value="MULTIPLE INOSITOL POLYPHOSPHATE PHOSPHATASE-RELATED"/>
    <property type="match status" value="1"/>
</dbReference>
<dbReference type="EC" id="3.1.3.80" evidence="3"/>
<dbReference type="eggNOG" id="COG3537">
    <property type="taxonomic scope" value="Bacteria"/>
</dbReference>
<dbReference type="Gene3D" id="3.40.50.1240">
    <property type="entry name" value="Phosphoglycerate mutase-like"/>
    <property type="match status" value="1"/>
</dbReference>
<dbReference type="PANTHER" id="PTHR20963:SF8">
    <property type="entry name" value="MULTIPLE INOSITOL POLYPHOSPHATE PHOSPHATASE 1"/>
    <property type="match status" value="1"/>
</dbReference>
<evidence type="ECO:0000256" key="12">
    <source>
        <dbReference type="ARBA" id="ARBA00043691"/>
    </source>
</evidence>
<gene>
    <name evidence="16" type="ORF">B0A62_16445</name>
    <name evidence="15" type="ORF">IW20_15490</name>
</gene>
<comment type="catalytic activity">
    <reaction evidence="11">
        <text>1D-myo-inositol 1,2,4,5,6-pentakisphosphate + H2O = 1D-myo-inositol 1,2,5,6-tetrakisphosphate + phosphate</text>
        <dbReference type="Rhea" id="RHEA:77115"/>
        <dbReference type="ChEBI" id="CHEBI:15377"/>
        <dbReference type="ChEBI" id="CHEBI:43474"/>
        <dbReference type="ChEBI" id="CHEBI:57798"/>
        <dbReference type="ChEBI" id="CHEBI:195535"/>
        <dbReference type="EC" id="3.1.3.62"/>
    </reaction>
    <physiologicalReaction direction="left-to-right" evidence="11">
        <dbReference type="Rhea" id="RHEA:77116"/>
    </physiologicalReaction>
</comment>
<keyword evidence="7" id="KW-0378">Hydrolase</keyword>
<reference evidence="16 18" key="2">
    <citation type="submission" date="2016-11" db="EMBL/GenBank/DDBJ databases">
        <title>Whole genomes of Flavobacteriaceae.</title>
        <authorList>
            <person name="Stine C."/>
            <person name="Li C."/>
            <person name="Tadesse D."/>
        </authorList>
    </citation>
    <scope>NUCLEOTIDE SEQUENCE [LARGE SCALE GENOMIC DNA]</scope>
    <source>
        <strain evidence="16 18">ATCC 29551</strain>
    </source>
</reference>
<evidence type="ECO:0000313" key="16">
    <source>
        <dbReference type="EMBL" id="OXA91986.1"/>
    </source>
</evidence>
<reference evidence="15 17" key="1">
    <citation type="submission" date="2014-07" db="EMBL/GenBank/DDBJ databases">
        <title>Genome of Flavobacterium hydatis DSM 2063.</title>
        <authorList>
            <person name="Pipes S.E."/>
            <person name="Stropko S.J."/>
            <person name="Newman J.D."/>
        </authorList>
    </citation>
    <scope>NUCLEOTIDE SEQUENCE [LARGE SCALE GENOMIC DNA]</scope>
    <source>
        <strain evidence="15 17">DSM 2063</strain>
    </source>
</reference>
<dbReference type="InterPro" id="IPR000560">
    <property type="entry name" value="His_Pase_clade-2"/>
</dbReference>
<evidence type="ECO:0000256" key="3">
    <source>
        <dbReference type="ARBA" id="ARBA00012976"/>
    </source>
</evidence>
<protein>
    <recommendedName>
        <fullName evidence="5">Multiple inositol polyphosphate phosphatase 1</fullName>
        <ecNumber evidence="4">3.1.3.62</ecNumber>
        <ecNumber evidence="3">3.1.3.80</ecNumber>
    </recommendedName>
    <alternativeName>
        <fullName evidence="9">2,3-bisphosphoglycerate 3-phosphatase</fullName>
    </alternativeName>
</protein>
<name>A0A086AEE8_FLAHY</name>
<comment type="similarity">
    <text evidence="2">Belongs to the histidine acid phosphatase family. MINPP1 subfamily.</text>
</comment>
<dbReference type="Proteomes" id="UP000028712">
    <property type="component" value="Unassembled WGS sequence"/>
</dbReference>
<dbReference type="InterPro" id="IPR029033">
    <property type="entry name" value="His_PPase_superfam"/>
</dbReference>
<keyword evidence="8" id="KW-0472">Membrane</keyword>
<dbReference type="GO" id="GO:0034417">
    <property type="term" value="F:bisphosphoglycerate 3-phosphatase activity"/>
    <property type="evidence" value="ECO:0007669"/>
    <property type="project" value="UniProtKB-EC"/>
</dbReference>
<evidence type="ECO:0000256" key="8">
    <source>
        <dbReference type="ARBA" id="ARBA00023136"/>
    </source>
</evidence>
<accession>A0A086AEE8</accession>
<comment type="subcellular location">
    <subcellularLocation>
        <location evidence="1">Membrane</location>
    </subcellularLocation>
</comment>
<comment type="catalytic activity">
    <reaction evidence="13">
        <text>(2R)-2,3-bisphosphoglycerate + H2O = (2R)-2-phosphoglycerate + phosphate</text>
        <dbReference type="Rhea" id="RHEA:27381"/>
        <dbReference type="ChEBI" id="CHEBI:15377"/>
        <dbReference type="ChEBI" id="CHEBI:43474"/>
        <dbReference type="ChEBI" id="CHEBI:58248"/>
        <dbReference type="ChEBI" id="CHEBI:58289"/>
        <dbReference type="EC" id="3.1.3.80"/>
    </reaction>
    <physiologicalReaction direction="left-to-right" evidence="13">
        <dbReference type="Rhea" id="RHEA:27382"/>
    </physiologicalReaction>
</comment>
<evidence type="ECO:0000256" key="5">
    <source>
        <dbReference type="ARBA" id="ARBA00018097"/>
    </source>
</evidence>
<evidence type="ECO:0000256" key="11">
    <source>
        <dbReference type="ARBA" id="ARBA00043671"/>
    </source>
</evidence>
<dbReference type="SUPFAM" id="SSF53254">
    <property type="entry name" value="Phosphoglycerate mutase-like"/>
    <property type="match status" value="1"/>
</dbReference>
<dbReference type="RefSeq" id="WP_035623943.1">
    <property type="nucleotide sequence ID" value="NZ_JBEWQG010000021.1"/>
</dbReference>
<dbReference type="EMBL" id="JPRM01000024">
    <property type="protein sequence ID" value="KFF15062.1"/>
    <property type="molecule type" value="Genomic_DNA"/>
</dbReference>
<evidence type="ECO:0000256" key="10">
    <source>
        <dbReference type="ARBA" id="ARBA00043668"/>
    </source>
</evidence>
<keyword evidence="6 14" id="KW-0732">Signal</keyword>
<dbReference type="Pfam" id="PF00328">
    <property type="entry name" value="His_Phos_2"/>
    <property type="match status" value="1"/>
</dbReference>
<dbReference type="Proteomes" id="UP000198424">
    <property type="component" value="Unassembled WGS sequence"/>
</dbReference>
<dbReference type="AlphaFoldDB" id="A0A086AEE8"/>
<evidence type="ECO:0000256" key="13">
    <source>
        <dbReference type="ARBA" id="ARBA00043832"/>
    </source>
</evidence>
<evidence type="ECO:0000256" key="2">
    <source>
        <dbReference type="ARBA" id="ARBA00008422"/>
    </source>
</evidence>